<dbReference type="InterPro" id="IPR043128">
    <property type="entry name" value="Rev_trsase/Diguanyl_cyclase"/>
</dbReference>
<gene>
    <name evidence="1" type="ORF">MS3_00007288</name>
</gene>
<dbReference type="Gene3D" id="3.10.10.10">
    <property type="entry name" value="HIV Type 1 Reverse Transcriptase, subunit A, domain 1"/>
    <property type="match status" value="1"/>
</dbReference>
<protein>
    <submittedName>
        <fullName evidence="1">Uncharacterized protein</fullName>
    </submittedName>
</protein>
<dbReference type="GeneID" id="58546679"/>
<dbReference type="GO" id="GO:0015074">
    <property type="term" value="P:DNA integration"/>
    <property type="evidence" value="ECO:0007669"/>
    <property type="project" value="InterPro"/>
</dbReference>
<dbReference type="KEGG" id="shx:MS3_00007288"/>
<dbReference type="PANTHER" id="PTHR37984:SF5">
    <property type="entry name" value="PROTEIN NYNRIN-LIKE"/>
    <property type="match status" value="1"/>
</dbReference>
<dbReference type="InterPro" id="IPR000477">
    <property type="entry name" value="RT_dom"/>
</dbReference>
<dbReference type="RefSeq" id="XP_035590113.1">
    <property type="nucleotide sequence ID" value="XM_035733501.2"/>
</dbReference>
<dbReference type="InterPro" id="IPR050951">
    <property type="entry name" value="Retrovirus_Pol_polyprotein"/>
</dbReference>
<comment type="caution">
    <text evidence="1">The sequence shown here is derived from an EMBL/GenBank/DDBJ whole genome shotgun (WGS) entry which is preliminary data.</text>
</comment>
<dbReference type="CTD" id="58546679"/>
<dbReference type="InterPro" id="IPR012337">
    <property type="entry name" value="RNaseH-like_sf"/>
</dbReference>
<keyword evidence="2" id="KW-1185">Reference proteome</keyword>
<proteinExistence type="predicted"/>
<organism evidence="1 2">
    <name type="scientific">Schistosoma haematobium</name>
    <name type="common">Blood fluke</name>
    <dbReference type="NCBI Taxonomy" id="6185"/>
    <lineage>
        <taxon>Eukaryota</taxon>
        <taxon>Metazoa</taxon>
        <taxon>Spiralia</taxon>
        <taxon>Lophotrochozoa</taxon>
        <taxon>Platyhelminthes</taxon>
        <taxon>Trematoda</taxon>
        <taxon>Digenea</taxon>
        <taxon>Strigeidida</taxon>
        <taxon>Schistosomatoidea</taxon>
        <taxon>Schistosomatidae</taxon>
        <taxon>Schistosoma</taxon>
    </lineage>
</organism>
<evidence type="ECO:0000313" key="2">
    <source>
        <dbReference type="Proteomes" id="UP000471633"/>
    </source>
</evidence>
<dbReference type="InterPro" id="IPR043502">
    <property type="entry name" value="DNA/RNA_pol_sf"/>
</dbReference>
<dbReference type="InterPro" id="IPR036397">
    <property type="entry name" value="RNaseH_sf"/>
</dbReference>
<dbReference type="Gene3D" id="3.30.70.270">
    <property type="match status" value="2"/>
</dbReference>
<dbReference type="EMBL" id="AMPZ03000005">
    <property type="protein sequence ID" value="KAH9582584.1"/>
    <property type="molecule type" value="Genomic_DNA"/>
</dbReference>
<dbReference type="PROSITE" id="PS50994">
    <property type="entry name" value="INTEGRASE"/>
    <property type="match status" value="1"/>
</dbReference>
<dbReference type="CDD" id="cd01647">
    <property type="entry name" value="RT_LTR"/>
    <property type="match status" value="1"/>
</dbReference>
<accession>A0A6A5DRP2</accession>
<dbReference type="GO" id="GO:0003676">
    <property type="term" value="F:nucleic acid binding"/>
    <property type="evidence" value="ECO:0007669"/>
    <property type="project" value="InterPro"/>
</dbReference>
<dbReference type="Pfam" id="PF00665">
    <property type="entry name" value="rve"/>
    <property type="match status" value="1"/>
</dbReference>
<sequence>MTKKFGNSSFNCRNNFGDQLHVKLRNRLIAGINILVDENILNRLHGSKMFSKVDLKDAYLQIPLDQSSSILMTINTPFGLFKYNFLPFRLGCSQAIFQEVMNKAVGDLEVVEVYQDELVVHGSNKVVHDQRLIALLRRLIEKNITVNPNKCSSCVYSFECLGYLVDGNGFRPDMKRLASLTNAPSSKNPTELRSLVGALQYYSRFIPNFSCRENYLFNILTSNSFKLSEEPESCLRSLLNAYDYVVQHRSAKQIQRVDYISRQPLQDRPINTSDCLLAQPLPVRRSDLIRETRRYFGCILSAIWKGWTAGLKRKFSIYFSKRDGLSTTPDGILCLNDRVVIPPSLRKSVLEDLHSCHLGVEKMKPLARLTCRWPEINADICHTANNCEKCHQLKNHPSKWVPWLVSSEAWQRIHADYCGPFLVIDSFSKWPEFFFTTSPNSDFTFQALRKIISREGVPMVLMTDNGSHFAADEVTTWLNGIGCKHLFTAPRHRVLMVRQKILTGH</sequence>
<evidence type="ECO:0000313" key="1">
    <source>
        <dbReference type="EMBL" id="KAH9582584.1"/>
    </source>
</evidence>
<dbReference type="InterPro" id="IPR001584">
    <property type="entry name" value="Integrase_cat-core"/>
</dbReference>
<dbReference type="Gene3D" id="3.30.420.10">
    <property type="entry name" value="Ribonuclease H-like superfamily/Ribonuclease H"/>
    <property type="match status" value="1"/>
</dbReference>
<dbReference type="Pfam" id="PF17921">
    <property type="entry name" value="Integrase_H2C2"/>
    <property type="match status" value="1"/>
</dbReference>
<dbReference type="Proteomes" id="UP000471633">
    <property type="component" value="Unassembled WGS sequence"/>
</dbReference>
<reference evidence="1" key="4">
    <citation type="journal article" date="2022" name="PLoS Pathog.">
        <title>Chromosome-level genome of Schistosoma haematobium underpins genome-wide explorations of molecular variation.</title>
        <authorList>
            <person name="Stroehlein A.J."/>
            <person name="Korhonen P.K."/>
            <person name="Lee V.V."/>
            <person name="Ralph S.A."/>
            <person name="Mentink-Kane M."/>
            <person name="You H."/>
            <person name="McManus D.P."/>
            <person name="Tchuente L.T."/>
            <person name="Stothard J.R."/>
            <person name="Kaur P."/>
            <person name="Dudchenko O."/>
            <person name="Aiden E.L."/>
            <person name="Yang B."/>
            <person name="Yang H."/>
            <person name="Emery A.M."/>
            <person name="Webster B.L."/>
            <person name="Brindley P.J."/>
            <person name="Rollinson D."/>
            <person name="Chang B.C.H."/>
            <person name="Gasser R.B."/>
            <person name="Young N.D."/>
        </authorList>
    </citation>
    <scope>NUCLEOTIDE SEQUENCE</scope>
</reference>
<reference evidence="1" key="3">
    <citation type="submission" date="2021-06" db="EMBL/GenBank/DDBJ databases">
        <title>Chromosome-level genome assembly for S. haematobium.</title>
        <authorList>
            <person name="Stroehlein A.J."/>
        </authorList>
    </citation>
    <scope>NUCLEOTIDE SEQUENCE</scope>
</reference>
<reference evidence="1" key="1">
    <citation type="journal article" date="2012" name="Nat. Genet.">
        <title>Whole-genome sequence of Schistosoma haematobium.</title>
        <authorList>
            <person name="Young N.D."/>
            <person name="Jex A.R."/>
            <person name="Li B."/>
            <person name="Liu S."/>
            <person name="Yang L."/>
            <person name="Xiong Z."/>
            <person name="Li Y."/>
            <person name="Cantacessi C."/>
            <person name="Hall R.S."/>
            <person name="Xu X."/>
            <person name="Chen F."/>
            <person name="Wu X."/>
            <person name="Zerlotini A."/>
            <person name="Oliveira G."/>
            <person name="Hofmann A."/>
            <person name="Zhang G."/>
            <person name="Fang X."/>
            <person name="Kang Y."/>
            <person name="Campbell B.E."/>
            <person name="Loukas A."/>
            <person name="Ranganathan S."/>
            <person name="Rollinson D."/>
            <person name="Rinaldi G."/>
            <person name="Brindley P.J."/>
            <person name="Yang H."/>
            <person name="Wang J."/>
            <person name="Wang J."/>
            <person name="Gasser R.B."/>
        </authorList>
    </citation>
    <scope>NUCLEOTIDE SEQUENCE</scope>
</reference>
<dbReference type="PANTHER" id="PTHR37984">
    <property type="entry name" value="PROTEIN CBG26694"/>
    <property type="match status" value="1"/>
</dbReference>
<dbReference type="Gene3D" id="1.10.340.70">
    <property type="match status" value="1"/>
</dbReference>
<dbReference type="AlphaFoldDB" id="A0A6A5DRP2"/>
<reference evidence="1" key="2">
    <citation type="journal article" date="2019" name="Gigascience">
        <title>High-quality Schistosoma haematobium genome achieved by single-molecule and long-range sequencing.</title>
        <authorList>
            <person name="Stroehlein A.J."/>
            <person name="Korhonen P.K."/>
            <person name="Chong T.M."/>
            <person name="Lim Y.L."/>
            <person name="Chan K.G."/>
            <person name="Webster B."/>
            <person name="Rollinson D."/>
            <person name="Brindley P.J."/>
            <person name="Gasser R.B."/>
            <person name="Young N.D."/>
        </authorList>
    </citation>
    <scope>NUCLEOTIDE SEQUENCE</scope>
</reference>
<dbReference type="Pfam" id="PF00078">
    <property type="entry name" value="RVT_1"/>
    <property type="match status" value="1"/>
</dbReference>
<dbReference type="SUPFAM" id="SSF53098">
    <property type="entry name" value="Ribonuclease H-like"/>
    <property type="match status" value="1"/>
</dbReference>
<name>A0A6A5DRP2_SCHHA</name>
<dbReference type="InterPro" id="IPR041588">
    <property type="entry name" value="Integrase_H2C2"/>
</dbReference>
<dbReference type="SUPFAM" id="SSF56672">
    <property type="entry name" value="DNA/RNA polymerases"/>
    <property type="match status" value="1"/>
</dbReference>